<dbReference type="SUPFAM" id="SSF54826">
    <property type="entry name" value="Enolase N-terminal domain-like"/>
    <property type="match status" value="1"/>
</dbReference>
<keyword evidence="3 4" id="KW-0456">Lyase</keyword>
<dbReference type="UniPathway" id="UPA00079"/>
<accession>A0A855X410</accession>
<dbReference type="SFLD" id="SFLDS00001">
    <property type="entry name" value="Enolase"/>
    <property type="match status" value="1"/>
</dbReference>
<feature type="active site" description="Proton donor" evidence="4">
    <location>
        <position position="164"/>
    </location>
</feature>
<dbReference type="InterPro" id="IPR036849">
    <property type="entry name" value="Enolase-like_C_sf"/>
</dbReference>
<dbReference type="InterPro" id="IPR041338">
    <property type="entry name" value="OSBS_N"/>
</dbReference>
<dbReference type="CDD" id="cd03320">
    <property type="entry name" value="OSBS"/>
    <property type="match status" value="1"/>
</dbReference>
<comment type="caution">
    <text evidence="7">The sequence shown here is derived from an EMBL/GenBank/DDBJ whole genome shotgun (WGS) entry which is preliminary data.</text>
</comment>
<dbReference type="InterPro" id="IPR029065">
    <property type="entry name" value="Enolase_C-like"/>
</dbReference>
<dbReference type="AlphaFoldDB" id="A0A855X410"/>
<feature type="binding site" evidence="4">
    <location>
        <position position="219"/>
    </location>
    <ligand>
        <name>Mg(2+)</name>
        <dbReference type="ChEBI" id="CHEBI:18420"/>
    </ligand>
</feature>
<name>A0A855X410_9BACT</name>
<dbReference type="PANTHER" id="PTHR48073:SF2">
    <property type="entry name" value="O-SUCCINYLBENZOATE SYNTHASE"/>
    <property type="match status" value="1"/>
</dbReference>
<evidence type="ECO:0000313" key="7">
    <source>
        <dbReference type="EMBL" id="PWB69551.1"/>
    </source>
</evidence>
<evidence type="ECO:0000259" key="6">
    <source>
        <dbReference type="SMART" id="SM00922"/>
    </source>
</evidence>
<dbReference type="HAMAP" id="MF_00470">
    <property type="entry name" value="MenC_1"/>
    <property type="match status" value="1"/>
</dbReference>
<dbReference type="EC" id="4.2.1.113" evidence="4 5"/>
<dbReference type="EMBL" id="PQAP01000168">
    <property type="protein sequence ID" value="PWB69551.1"/>
    <property type="molecule type" value="Genomic_DNA"/>
</dbReference>
<dbReference type="GO" id="GO:0009063">
    <property type="term" value="P:amino acid catabolic process"/>
    <property type="evidence" value="ECO:0007669"/>
    <property type="project" value="InterPro"/>
</dbReference>
<feature type="domain" description="Mandelate racemase/muconate lactonizing enzyme C-terminal" evidence="6">
    <location>
        <begin position="143"/>
        <end position="238"/>
    </location>
</feature>
<dbReference type="SUPFAM" id="SSF51604">
    <property type="entry name" value="Enolase C-terminal domain-like"/>
    <property type="match status" value="1"/>
</dbReference>
<comment type="similarity">
    <text evidence="4">Belongs to the mandelate racemase/muconate lactonizing enzyme family. MenC type 1 subfamily.</text>
</comment>
<protein>
    <recommendedName>
        <fullName evidence="4 5">o-succinylbenzoate synthase</fullName>
        <shortName evidence="4">OSB synthase</shortName>
        <shortName evidence="4">OSBS</shortName>
        <ecNumber evidence="4 5">4.2.1.113</ecNumber>
    </recommendedName>
    <alternativeName>
        <fullName evidence="4">4-(2'-carboxyphenyl)-4-oxybutyric acid synthase</fullName>
    </alternativeName>
    <alternativeName>
        <fullName evidence="4">o-succinylbenzoic acid synthase</fullName>
    </alternativeName>
</protein>
<comment type="cofactor">
    <cofactor evidence="4">
        <name>a divalent metal cation</name>
        <dbReference type="ChEBI" id="CHEBI:60240"/>
    </cofactor>
</comment>
<dbReference type="NCBIfam" id="TIGR01927">
    <property type="entry name" value="menC_gam_Gplu"/>
    <property type="match status" value="1"/>
</dbReference>
<organism evidence="7 8">
    <name type="scientific">candidate division GN15 bacterium</name>
    <dbReference type="NCBI Taxonomy" id="2072418"/>
    <lineage>
        <taxon>Bacteria</taxon>
        <taxon>candidate division GN15</taxon>
    </lineage>
</organism>
<dbReference type="Gene3D" id="3.20.20.120">
    <property type="entry name" value="Enolase-like C-terminal domain"/>
    <property type="match status" value="1"/>
</dbReference>
<dbReference type="GO" id="GO:0000287">
    <property type="term" value="F:magnesium ion binding"/>
    <property type="evidence" value="ECO:0007669"/>
    <property type="project" value="UniProtKB-UniRule"/>
</dbReference>
<dbReference type="GO" id="GO:0009234">
    <property type="term" value="P:menaquinone biosynthetic process"/>
    <property type="evidence" value="ECO:0007669"/>
    <property type="project" value="UniProtKB-UniRule"/>
</dbReference>
<keyword evidence="2 4" id="KW-0460">Magnesium</keyword>
<gene>
    <name evidence="4 7" type="primary">menC</name>
    <name evidence="7" type="ORF">C3F09_10270</name>
</gene>
<dbReference type="InterPro" id="IPR029017">
    <property type="entry name" value="Enolase-like_N"/>
</dbReference>
<dbReference type="InterPro" id="IPR010196">
    <property type="entry name" value="OSB_synthase_MenC1"/>
</dbReference>
<evidence type="ECO:0000256" key="4">
    <source>
        <dbReference type="HAMAP-Rule" id="MF_00470"/>
    </source>
</evidence>
<dbReference type="PROSITE" id="PS00909">
    <property type="entry name" value="MR_MLE_2"/>
    <property type="match status" value="1"/>
</dbReference>
<dbReference type="Gene3D" id="3.30.390.10">
    <property type="entry name" value="Enolase-like, N-terminal domain"/>
    <property type="match status" value="1"/>
</dbReference>
<feature type="binding site" evidence="4">
    <location>
        <position position="242"/>
    </location>
    <ligand>
        <name>Mg(2+)</name>
        <dbReference type="ChEBI" id="CHEBI:18420"/>
    </ligand>
</feature>
<sequence length="364" mass="39742">MMMISARMYQYRVPLVRPLPLKSHRISDREGLLIQFTDELNRIGWGEIAPLPGFSIESLEEARVCSARACHTLRGSELPEPAVLLERGIESILGYACPSSVTFGVESAILTLWSLVRGIEVRRFVNEWAPDAIPVNGLLTGSTATVTELAKRMVADGYTALKLKVGAESVEAEIEKTKAVRSVVPSQVKFRLDANQACDFDTAVRFGRAVNGLELEYIEEPLSDSARLEQFHDQTGLVYALDESVMKYSAEEWGDREGLGAVILKPTILGGVAAAYRLARRAEEMGVKPIISSSFESSVGTVTLANLACALAPDAASGLDTLSWFADDLLINPVRTMAGRLNISGYEAFRTVVRTDLLKAMTAR</sequence>
<comment type="function">
    <text evidence="4">Converts 2-succinyl-6-hydroxy-2,4-cyclohexadiene-1-carboxylate (SHCHC) to 2-succinylbenzoate (OSB).</text>
</comment>
<comment type="catalytic activity">
    <reaction evidence="4">
        <text>(1R,6R)-6-hydroxy-2-succinyl-cyclohexa-2,4-diene-1-carboxylate = 2-succinylbenzoate + H2O</text>
        <dbReference type="Rhea" id="RHEA:10196"/>
        <dbReference type="ChEBI" id="CHEBI:15377"/>
        <dbReference type="ChEBI" id="CHEBI:18325"/>
        <dbReference type="ChEBI" id="CHEBI:58689"/>
        <dbReference type="EC" id="4.2.1.113"/>
    </reaction>
</comment>
<evidence type="ECO:0000256" key="1">
    <source>
        <dbReference type="ARBA" id="ARBA00022723"/>
    </source>
</evidence>
<feature type="binding site" evidence="4">
    <location>
        <position position="193"/>
    </location>
    <ligand>
        <name>Mg(2+)</name>
        <dbReference type="ChEBI" id="CHEBI:18420"/>
    </ligand>
</feature>
<evidence type="ECO:0000313" key="8">
    <source>
        <dbReference type="Proteomes" id="UP000250918"/>
    </source>
</evidence>
<dbReference type="SFLD" id="SFLDF00009">
    <property type="entry name" value="o-succinylbenzoate_synthase"/>
    <property type="match status" value="1"/>
</dbReference>
<dbReference type="PANTHER" id="PTHR48073">
    <property type="entry name" value="O-SUCCINYLBENZOATE SYNTHASE-RELATED"/>
    <property type="match status" value="1"/>
</dbReference>
<comment type="pathway">
    <text evidence="4">Quinol/quinone metabolism; 1,4-dihydroxy-2-naphthoate biosynthesis; 1,4-dihydroxy-2-naphthoate from chorismate: step 4/7.</text>
</comment>
<evidence type="ECO:0000256" key="3">
    <source>
        <dbReference type="ARBA" id="ARBA00023239"/>
    </source>
</evidence>
<dbReference type="Pfam" id="PF21508">
    <property type="entry name" value="MenC_N"/>
    <property type="match status" value="1"/>
</dbReference>
<proteinExistence type="inferred from homology"/>
<keyword evidence="4" id="KW-0474">Menaquinone biosynthesis</keyword>
<evidence type="ECO:0000256" key="5">
    <source>
        <dbReference type="NCBIfam" id="TIGR01927"/>
    </source>
</evidence>
<feature type="active site" description="Proton acceptor" evidence="4">
    <location>
        <position position="265"/>
    </location>
</feature>
<dbReference type="GO" id="GO:0043748">
    <property type="term" value="F:O-succinylbenzoate synthase activity"/>
    <property type="evidence" value="ECO:0007669"/>
    <property type="project" value="UniProtKB-EC"/>
</dbReference>
<keyword evidence="1 4" id="KW-0479">Metal-binding</keyword>
<dbReference type="InterPro" id="IPR018110">
    <property type="entry name" value="Mandel_Rmase/mucon_lact_enz_CS"/>
</dbReference>
<dbReference type="SFLD" id="SFLDG00180">
    <property type="entry name" value="muconate_cycloisomerase"/>
    <property type="match status" value="1"/>
</dbReference>
<dbReference type="UniPathway" id="UPA01057">
    <property type="reaction ID" value="UER00165"/>
</dbReference>
<dbReference type="Proteomes" id="UP000250918">
    <property type="component" value="Unassembled WGS sequence"/>
</dbReference>
<dbReference type="InterPro" id="IPR013342">
    <property type="entry name" value="Mandelate_racemase_C"/>
</dbReference>
<reference evidence="7 8" key="1">
    <citation type="journal article" date="2018" name="ISME J.">
        <title>A methanotrophic archaeon couples anaerobic oxidation of methane to Fe(III) reduction.</title>
        <authorList>
            <person name="Cai C."/>
            <person name="Leu A.O."/>
            <person name="Xie G.J."/>
            <person name="Guo J."/>
            <person name="Feng Y."/>
            <person name="Zhao J.X."/>
            <person name="Tyson G.W."/>
            <person name="Yuan Z."/>
            <person name="Hu S."/>
        </authorList>
    </citation>
    <scope>NUCLEOTIDE SEQUENCE [LARGE SCALE GENOMIC DNA]</scope>
    <source>
        <strain evidence="7">FeB_12</strain>
    </source>
</reference>
<evidence type="ECO:0000256" key="2">
    <source>
        <dbReference type="ARBA" id="ARBA00022842"/>
    </source>
</evidence>
<comment type="pathway">
    <text evidence="4">Quinol/quinone metabolism; menaquinone biosynthesis.</text>
</comment>
<dbReference type="Pfam" id="PF13378">
    <property type="entry name" value="MR_MLE_C"/>
    <property type="match status" value="1"/>
</dbReference>
<dbReference type="SMART" id="SM00922">
    <property type="entry name" value="MR_MLE"/>
    <property type="match status" value="1"/>
</dbReference>